<evidence type="ECO:0000313" key="2">
    <source>
        <dbReference type="EMBL" id="KZX17081.1"/>
    </source>
</evidence>
<comment type="caution">
    <text evidence="2">The sequence shown here is derived from an EMBL/GenBank/DDBJ whole genome shotgun (WGS) entry which is preliminary data.</text>
</comment>
<proteinExistence type="predicted"/>
<accession>A0A166EW94</accession>
<dbReference type="EMBL" id="LWMT01000046">
    <property type="protein sequence ID" value="KZX17081.1"/>
    <property type="molecule type" value="Genomic_DNA"/>
</dbReference>
<dbReference type="PATRIC" id="fig|55758.3.peg.404"/>
<protein>
    <recommendedName>
        <fullName evidence="4">Succinylglutamate desuccinylase / aspartoacylase family protein</fullName>
    </recommendedName>
</protein>
<organism evidence="2 3">
    <name type="scientific">Methanobrevibacter filiformis</name>
    <dbReference type="NCBI Taxonomy" id="55758"/>
    <lineage>
        <taxon>Archaea</taxon>
        <taxon>Methanobacteriati</taxon>
        <taxon>Methanobacteriota</taxon>
        <taxon>Methanomada group</taxon>
        <taxon>Methanobacteria</taxon>
        <taxon>Methanobacteriales</taxon>
        <taxon>Methanobacteriaceae</taxon>
        <taxon>Methanobrevibacter</taxon>
    </lineage>
</organism>
<feature type="transmembrane region" description="Helical" evidence="1">
    <location>
        <begin position="6"/>
        <end position="23"/>
    </location>
</feature>
<keyword evidence="3" id="KW-1185">Reference proteome</keyword>
<evidence type="ECO:0000256" key="1">
    <source>
        <dbReference type="SAM" id="Phobius"/>
    </source>
</evidence>
<keyword evidence="1" id="KW-0472">Membrane</keyword>
<reference evidence="2 3" key="1">
    <citation type="submission" date="2016-04" db="EMBL/GenBank/DDBJ databases">
        <title>Genome sequence of Methanobrevibacter filiformis DSM 11501.</title>
        <authorList>
            <person name="Poehlein A."/>
            <person name="Seedorf H."/>
            <person name="Daniel R."/>
        </authorList>
    </citation>
    <scope>NUCLEOTIDE SEQUENCE [LARGE SCALE GENOMIC DNA]</scope>
    <source>
        <strain evidence="2 3">DSM 11501</strain>
    </source>
</reference>
<evidence type="ECO:0008006" key="4">
    <source>
        <dbReference type="Google" id="ProtNLM"/>
    </source>
</evidence>
<sequence length="238" mass="26566">MSRYLIIIAILFVSSSIFIGVFLDHDKEIQDDNSINILENNSLGTVEIDGPYGNVHSLNKIAIIIGVHPLENNSHRAVANILKNKNKSLNNCYYIYRINVTKDLNDFDKSRLNGQELAKNVVPDINIKNYDLVVDFHAHRGVYEDYNFIIAPLNDKKSKSIGLAIIQNISEIGILKFVPATDGHPSSPDDVTIPIINNGTSALIYETYLNESTNKTVSLVNKFITNLDGLNNLGNFCF</sequence>
<dbReference type="Proteomes" id="UP000077066">
    <property type="component" value="Unassembled WGS sequence"/>
</dbReference>
<name>A0A166EW94_9EURY</name>
<evidence type="ECO:0000313" key="3">
    <source>
        <dbReference type="Proteomes" id="UP000077066"/>
    </source>
</evidence>
<keyword evidence="1" id="KW-0812">Transmembrane</keyword>
<gene>
    <name evidence="2" type="ORF">MBFIL_03630</name>
</gene>
<dbReference type="AlphaFoldDB" id="A0A166EW94"/>
<keyword evidence="1" id="KW-1133">Transmembrane helix</keyword>